<dbReference type="PROSITE" id="PS50132">
    <property type="entry name" value="RGS"/>
    <property type="match status" value="1"/>
</dbReference>
<dbReference type="Pfam" id="PF00615">
    <property type="entry name" value="RGS"/>
    <property type="match status" value="1"/>
</dbReference>
<organism evidence="2 3">
    <name type="scientific">Purpureocillium lilacinum</name>
    <name type="common">Paecilomyces lilacinus</name>
    <dbReference type="NCBI Taxonomy" id="33203"/>
    <lineage>
        <taxon>Eukaryota</taxon>
        <taxon>Fungi</taxon>
        <taxon>Dikarya</taxon>
        <taxon>Ascomycota</taxon>
        <taxon>Pezizomycotina</taxon>
        <taxon>Sordariomycetes</taxon>
        <taxon>Hypocreomycetidae</taxon>
        <taxon>Hypocreales</taxon>
        <taxon>Ophiocordycipitaceae</taxon>
        <taxon>Purpureocillium</taxon>
    </lineage>
</organism>
<name>A0A2U3DPI6_PURLI</name>
<dbReference type="InterPro" id="IPR036305">
    <property type="entry name" value="RGS_sf"/>
</dbReference>
<evidence type="ECO:0000313" key="2">
    <source>
        <dbReference type="EMBL" id="PWI64163.1"/>
    </source>
</evidence>
<dbReference type="AlphaFoldDB" id="A0A2U3DPI6"/>
<dbReference type="PANTHER" id="PTHR10845">
    <property type="entry name" value="REGULATOR OF G PROTEIN SIGNALING"/>
    <property type="match status" value="1"/>
</dbReference>
<protein>
    <recommendedName>
        <fullName evidence="1">RGS domain-containing protein</fullName>
    </recommendedName>
</protein>
<dbReference type="SUPFAM" id="SSF48097">
    <property type="entry name" value="Regulator of G-protein signaling, RGS"/>
    <property type="match status" value="1"/>
</dbReference>
<dbReference type="Gene3D" id="1.10.167.10">
    <property type="entry name" value="Regulator of G-protein Signalling 4, domain 2"/>
    <property type="match status" value="1"/>
</dbReference>
<comment type="caution">
    <text evidence="2">The sequence shown here is derived from an EMBL/GenBank/DDBJ whole genome shotgun (WGS) entry which is preliminary data.</text>
</comment>
<dbReference type="InterPro" id="IPR016137">
    <property type="entry name" value="RGS"/>
</dbReference>
<sequence length="339" mass="38492">MTDEAAWFRVGIMGCVTVLLAARKGSSLDEAFAVESLVQVYRQVISKPPWHWQLPRQCRPPQQDPHHKKGSSILLSVASSRIIHPFEQRENYYLGTVHKGSINLPLGQYHFVSVITIRDEDLMFDGKLLSDMYEIGRRESVASSVADDFERGRQICRHRLDSLGQIIPAFSSTSEEHYAFRSLDPTQAIDIFTSLSWRPFMAMQPPTLSEILLGVTSPPWTLAAFEAYLFQNHCIETIQFTLDSRRYAAFYDQFVAERPASRESRDRVCGSWELLMQTYITPCAPREVNLSSRVRDRLLSIPCGPSPPPPPELEDAIRSIFELMNESLLVPFLQSVGPS</sequence>
<dbReference type="SMART" id="SM00315">
    <property type="entry name" value="RGS"/>
    <property type="match status" value="1"/>
</dbReference>
<reference evidence="2 3" key="1">
    <citation type="journal article" date="2016" name="Front. Microbiol.">
        <title>Genome and transcriptome sequences reveal the specific parasitism of the nematophagous Purpureocillium lilacinum 36-1.</title>
        <authorList>
            <person name="Xie J."/>
            <person name="Li S."/>
            <person name="Mo C."/>
            <person name="Xiao X."/>
            <person name="Peng D."/>
            <person name="Wang G."/>
            <person name="Xiao Y."/>
        </authorList>
    </citation>
    <scope>NUCLEOTIDE SEQUENCE [LARGE SCALE GENOMIC DNA]</scope>
    <source>
        <strain evidence="2 3">36-1</strain>
    </source>
</reference>
<dbReference type="Proteomes" id="UP000245956">
    <property type="component" value="Unassembled WGS sequence"/>
</dbReference>
<feature type="domain" description="RGS" evidence="1">
    <location>
        <begin position="225"/>
        <end position="335"/>
    </location>
</feature>
<proteinExistence type="predicted"/>
<dbReference type="PANTHER" id="PTHR10845:SF267">
    <property type="entry name" value="REGULATOR OF G PROTEIN SIGNALING DOMAIN PROTEIN (AFU_ORTHOLOGUE AFUA_6G06860)"/>
    <property type="match status" value="1"/>
</dbReference>
<accession>A0A2U3DPI6</accession>
<dbReference type="InterPro" id="IPR044926">
    <property type="entry name" value="RGS_subdomain_2"/>
</dbReference>
<evidence type="ECO:0000259" key="1">
    <source>
        <dbReference type="PROSITE" id="PS50132"/>
    </source>
</evidence>
<evidence type="ECO:0000313" key="3">
    <source>
        <dbReference type="Proteomes" id="UP000245956"/>
    </source>
</evidence>
<dbReference type="EMBL" id="LCWV01000085">
    <property type="protein sequence ID" value="PWI64163.1"/>
    <property type="molecule type" value="Genomic_DNA"/>
</dbReference>
<gene>
    <name evidence="2" type="ORF">PCL_12083</name>
</gene>